<dbReference type="InterPro" id="IPR008928">
    <property type="entry name" value="6-hairpin_glycosidase_sf"/>
</dbReference>
<comment type="caution">
    <text evidence="3">The sequence shown here is derived from an EMBL/GenBank/DDBJ whole genome shotgun (WGS) entry which is preliminary data.</text>
</comment>
<protein>
    <submittedName>
        <fullName evidence="3">Cellobiose 2-epimerase</fullName>
        <ecNumber evidence="3">5.1.3.11</ecNumber>
    </submittedName>
</protein>
<dbReference type="InterPro" id="IPR010819">
    <property type="entry name" value="AGE/CE"/>
</dbReference>
<gene>
    <name evidence="3" type="ORF">LMG23992_04468</name>
</gene>
<name>A0ABN7Z8R8_9BURK</name>
<proteinExistence type="inferred from homology"/>
<keyword evidence="4" id="KW-1185">Reference proteome</keyword>
<accession>A0ABN7Z8R8</accession>
<dbReference type="EMBL" id="CAJZAI010000014">
    <property type="protein sequence ID" value="CAG9181290.1"/>
    <property type="molecule type" value="Genomic_DNA"/>
</dbReference>
<keyword evidence="2 3" id="KW-0413">Isomerase</keyword>
<dbReference type="Proteomes" id="UP000727654">
    <property type="component" value="Unassembled WGS sequence"/>
</dbReference>
<dbReference type="Pfam" id="PF07221">
    <property type="entry name" value="GlcNAc_2-epim"/>
    <property type="match status" value="1"/>
</dbReference>
<evidence type="ECO:0000313" key="4">
    <source>
        <dbReference type="Proteomes" id="UP000727654"/>
    </source>
</evidence>
<dbReference type="PANTHER" id="PTHR15108">
    <property type="entry name" value="N-ACYLGLUCOSAMINE-2-EPIMERASE"/>
    <property type="match status" value="1"/>
</dbReference>
<dbReference type="InterPro" id="IPR012341">
    <property type="entry name" value="6hp_glycosidase-like_sf"/>
</dbReference>
<evidence type="ECO:0000256" key="1">
    <source>
        <dbReference type="ARBA" id="ARBA00008558"/>
    </source>
</evidence>
<dbReference type="EC" id="5.1.3.11" evidence="3"/>
<dbReference type="GO" id="GO:0047736">
    <property type="term" value="F:cellobiose epimerase activity"/>
    <property type="evidence" value="ECO:0007669"/>
    <property type="project" value="UniProtKB-EC"/>
</dbReference>
<comment type="similarity">
    <text evidence="1">Belongs to the N-acylglucosamine 2-epimerase family.</text>
</comment>
<dbReference type="Gene3D" id="1.50.10.10">
    <property type="match status" value="1"/>
</dbReference>
<sequence length="420" mass="45840">MLPIARCQFQSGFQPGFHPLHEAWRTVHLPSPRRFQYLLRVGARWRPLSLNRMPISPQLAELVASLRAHYDTAILPHWTGNGWNTDLLLPYEALDGATGNALPPMRYRAMACARQLYVFSVAGRLDHADTLFGSLQAYFSNGDGGWIYSVDPAGMPLDSTRDLYTHAFVIFACAHYYACGGNEDALAVLQETREVVEQRFADGAGLYHAALSEFFKDKGAGVQQNPIMHLTEAYLAALDATGDDWYAQRLREIAAAVQDRFVDPANGCIAELPQGTDGNRIEPGHQFEWFSLVAGNPSLFEGGPLGASLEHAFVFAQAHGVVPGTLGVSAALDADGNVLDGTERIWAQTEFARALAVHGTSESLAALEAQLRQYRSRFLHAGGWHECLAPSGEVVRAEMPSTSPYHLATAYAALTELAGN</sequence>
<reference evidence="3 4" key="1">
    <citation type="submission" date="2021-08" db="EMBL/GenBank/DDBJ databases">
        <authorList>
            <person name="Peeters C."/>
        </authorList>
    </citation>
    <scope>NUCLEOTIDE SEQUENCE [LARGE SCALE GENOMIC DNA]</scope>
    <source>
        <strain evidence="3 4">LMG 23992</strain>
    </source>
</reference>
<evidence type="ECO:0000313" key="3">
    <source>
        <dbReference type="EMBL" id="CAG9181290.1"/>
    </source>
</evidence>
<evidence type="ECO:0000256" key="2">
    <source>
        <dbReference type="ARBA" id="ARBA00023235"/>
    </source>
</evidence>
<dbReference type="SUPFAM" id="SSF48208">
    <property type="entry name" value="Six-hairpin glycosidases"/>
    <property type="match status" value="1"/>
</dbReference>
<organism evidence="3 4">
    <name type="scientific">Cupriavidus laharis</name>
    <dbReference type="NCBI Taxonomy" id="151654"/>
    <lineage>
        <taxon>Bacteria</taxon>
        <taxon>Pseudomonadati</taxon>
        <taxon>Pseudomonadota</taxon>
        <taxon>Betaproteobacteria</taxon>
        <taxon>Burkholderiales</taxon>
        <taxon>Burkholderiaceae</taxon>
        <taxon>Cupriavidus</taxon>
    </lineage>
</organism>